<feature type="compositionally biased region" description="Pro residues" evidence="1">
    <location>
        <begin position="261"/>
        <end position="271"/>
    </location>
</feature>
<feature type="compositionally biased region" description="Low complexity" evidence="1">
    <location>
        <begin position="456"/>
        <end position="471"/>
    </location>
</feature>
<feature type="compositionally biased region" description="Polar residues" evidence="1">
    <location>
        <begin position="843"/>
        <end position="852"/>
    </location>
</feature>
<feature type="compositionally biased region" description="Acidic residues" evidence="1">
    <location>
        <begin position="1315"/>
        <end position="1348"/>
    </location>
</feature>
<dbReference type="Pfam" id="PF01391">
    <property type="entry name" value="Collagen"/>
    <property type="match status" value="1"/>
</dbReference>
<keyword evidence="2" id="KW-1185">Reference proteome</keyword>
<feature type="compositionally biased region" description="Polar residues" evidence="1">
    <location>
        <begin position="673"/>
        <end position="684"/>
    </location>
</feature>
<feature type="region of interest" description="Disordered" evidence="1">
    <location>
        <begin position="658"/>
        <end position="1006"/>
    </location>
</feature>
<feature type="compositionally biased region" description="Low complexity" evidence="1">
    <location>
        <begin position="1291"/>
        <end position="1301"/>
    </location>
</feature>
<feature type="compositionally biased region" description="Low complexity" evidence="1">
    <location>
        <begin position="805"/>
        <end position="819"/>
    </location>
</feature>
<gene>
    <name evidence="3" type="primary">LOC117651228</name>
</gene>
<feature type="compositionally biased region" description="Low complexity" evidence="1">
    <location>
        <begin position="560"/>
        <end position="572"/>
    </location>
</feature>
<feature type="compositionally biased region" description="Polar residues" evidence="1">
    <location>
        <begin position="782"/>
        <end position="804"/>
    </location>
</feature>
<dbReference type="RefSeq" id="XP_034250935.1">
    <property type="nucleotide sequence ID" value="XM_034395044.1"/>
</dbReference>
<organism evidence="3">
    <name type="scientific">Thrips palmi</name>
    <name type="common">Melon thrips</name>
    <dbReference type="NCBI Taxonomy" id="161013"/>
    <lineage>
        <taxon>Eukaryota</taxon>
        <taxon>Metazoa</taxon>
        <taxon>Ecdysozoa</taxon>
        <taxon>Arthropoda</taxon>
        <taxon>Hexapoda</taxon>
        <taxon>Insecta</taxon>
        <taxon>Pterygota</taxon>
        <taxon>Neoptera</taxon>
        <taxon>Paraneoptera</taxon>
        <taxon>Thysanoptera</taxon>
        <taxon>Terebrantia</taxon>
        <taxon>Thripoidea</taxon>
        <taxon>Thripidae</taxon>
        <taxon>Thrips</taxon>
    </lineage>
</organism>
<feature type="region of interest" description="Disordered" evidence="1">
    <location>
        <begin position="396"/>
        <end position="593"/>
    </location>
</feature>
<feature type="compositionally biased region" description="Polar residues" evidence="1">
    <location>
        <begin position="1065"/>
        <end position="1083"/>
    </location>
</feature>
<feature type="compositionally biased region" description="Low complexity" evidence="1">
    <location>
        <begin position="292"/>
        <end position="314"/>
    </location>
</feature>
<dbReference type="KEGG" id="tpal:117651228"/>
<evidence type="ECO:0000313" key="3">
    <source>
        <dbReference type="RefSeq" id="XP_034250935.1"/>
    </source>
</evidence>
<evidence type="ECO:0000256" key="1">
    <source>
        <dbReference type="SAM" id="MobiDB-lite"/>
    </source>
</evidence>
<feature type="compositionally biased region" description="Low complexity" evidence="1">
    <location>
        <begin position="130"/>
        <end position="148"/>
    </location>
</feature>
<feature type="region of interest" description="Disordered" evidence="1">
    <location>
        <begin position="78"/>
        <end position="110"/>
    </location>
</feature>
<reference evidence="3" key="1">
    <citation type="submission" date="2025-08" db="UniProtKB">
        <authorList>
            <consortium name="RefSeq"/>
        </authorList>
    </citation>
    <scope>IDENTIFICATION</scope>
    <source>
        <tissue evidence="3">Total insect</tissue>
    </source>
</reference>
<feature type="compositionally biased region" description="Polar residues" evidence="1">
    <location>
        <begin position="1121"/>
        <end position="1137"/>
    </location>
</feature>
<feature type="region of interest" description="Disordered" evidence="1">
    <location>
        <begin position="1024"/>
        <end position="1166"/>
    </location>
</feature>
<feature type="compositionally biased region" description="Low complexity" evidence="1">
    <location>
        <begin position="396"/>
        <end position="417"/>
    </location>
</feature>
<feature type="compositionally biased region" description="Low complexity" evidence="1">
    <location>
        <begin position="327"/>
        <end position="363"/>
    </location>
</feature>
<feature type="compositionally biased region" description="Basic and acidic residues" evidence="1">
    <location>
        <begin position="7"/>
        <end position="22"/>
    </location>
</feature>
<feature type="compositionally biased region" description="Low complexity" evidence="1">
    <location>
        <begin position="1197"/>
        <end position="1223"/>
    </location>
</feature>
<dbReference type="InParanoid" id="A0A6P9A0H9"/>
<feature type="compositionally biased region" description="Low complexity" evidence="1">
    <location>
        <begin position="658"/>
        <end position="667"/>
    </location>
</feature>
<dbReference type="InterPro" id="IPR008160">
    <property type="entry name" value="Collagen"/>
</dbReference>
<feature type="compositionally biased region" description="Basic and acidic residues" evidence="1">
    <location>
        <begin position="79"/>
        <end position="89"/>
    </location>
</feature>
<dbReference type="GeneID" id="117651228"/>
<dbReference type="Proteomes" id="UP000515158">
    <property type="component" value="Unplaced"/>
</dbReference>
<proteinExistence type="predicted"/>
<feature type="compositionally biased region" description="Low complexity" evidence="1">
    <location>
        <begin position="913"/>
        <end position="933"/>
    </location>
</feature>
<evidence type="ECO:0000313" key="2">
    <source>
        <dbReference type="Proteomes" id="UP000515158"/>
    </source>
</evidence>
<feature type="compositionally biased region" description="Low complexity" evidence="1">
    <location>
        <begin position="720"/>
        <end position="729"/>
    </location>
</feature>
<feature type="compositionally biased region" description="Pro residues" evidence="1">
    <location>
        <begin position="507"/>
        <end position="521"/>
    </location>
</feature>
<feature type="region of interest" description="Disordered" evidence="1">
    <location>
        <begin position="1"/>
        <end position="22"/>
    </location>
</feature>
<feature type="compositionally biased region" description="Polar residues" evidence="1">
    <location>
        <begin position="168"/>
        <end position="180"/>
    </location>
</feature>
<protein>
    <submittedName>
        <fullName evidence="3">Nascent polypeptide-associated complex subunit alpha, muscle-specific form-like</fullName>
    </submittedName>
</protein>
<feature type="region of interest" description="Disordered" evidence="1">
    <location>
        <begin position="609"/>
        <end position="644"/>
    </location>
</feature>
<feature type="compositionally biased region" description="Low complexity" evidence="1">
    <location>
        <begin position="1138"/>
        <end position="1151"/>
    </location>
</feature>
<sequence>MPPTPGRRADRQDRRQDRRRELLDAVEREERITRFLYGHMLQPDQIRGKTLQRLRIPTKPSGQIDWAAVGMDFTVRVEPPPEPRYDPSKKFFKTRPPLPRPLPDGSRRPQDLEQRIRAVHGTVSVAITAGPHGPRTTPRSRPSRPRSTSGRREPPQARPKRKLFRVSSGDNPDSPTTATVLLTPSPAPASLPHPATTDDEHSVFEPLSSPEDINKPRTKPVSLGMLGQGLASRSAEAAKRHEAQAQAQGRAAETRLLAPSRPSPAQPPAPPSAGTTPQPPDHGTSRRERPKPTVGTTSTKPTVATTATKPTLGTQGHRRSQGRERLGTTSTKPTVATTATKPTLGTTFTKPTVGTTSTKPTVATTATKPTLGTTFTKPTVGTTSTKPTVATTATKPTLGTTFTKPTVGTTSTKPTVAASPSRPVQDLTFSKAPMPPPTTPRILAPSPVRSPVSSLAFSPVPASVLSPVSSATRSSAPGSVRSPEPTLIIDPTPECSPAPSQVRSPAWDPPSSPCYSPPPSPWNNLEPLARRSPTPMEDSAGVPDAVQHSSPAPSLEADMAQPAPQGPSRSSPGPSPKMDMAQPAPQGRQILSPFRMTSDLVDFMVGAPIVAAERPQPKRKSLSLKKGAAASPMQAKRVCQSPGGLPLVPAPRAATAVTAASTSAPEAHPAVASQVQRRSTPVSSDTDHIHSANTIILTQRAPVKQPLAKKDSTESDGSDDIIPSSQPSPSRVPPKLPAEEATSPVLSAGSGKRTLRKARCWTSPPPGSTSPGANLQDGAALTDTQSSSPIPATQWRPSQAPSTRASGAGDSSSSSSGAPGPQPPPTSARKQRPAHRPVAAANQDDSGLSASPASVHLEQPESSDTDGDVIMPSQPPSPLRPKPAKLHDVASSPPNRSPTISSGERESSKRRSGSGSAMSQSQASALSSASRRLFLTDEPRPADAAVLHAPGQPRALPLPPQGAEDTDSSARARPQADGASRPSSRDSAAGEQQRMADAVPRGAPLRRAPKFSIGAIWDFAAGFVQRGSQDRQDSGSRSQQGPPQPGGTPTFSVQGRNHGCGASQEFISGTPSQRVSSGTPTQRVSGGTVSGGTPTSSAQGRAPGKGDTPMRPGFGIDTERLSSTQHVISGTPTQEVRSSASGQSSSASVQGGAPGHPGKPVGKRAALKVSVSDALVHRANAAARDECRSPARPSVVGRPGTPGRTGTSGRPGTPGRAGTSGRPSTPGRAGTFGRPGTPGRAGTFGHPGTPGRAGTSGRPGTPGRAGTSGRPGTPGRAGLPGRSSTPRRPHASSTSSSSNAPPHGPSASAHMVTPDPEDVDDVLDDFSYDDDMELLSEAENPSEEDETPDQLVNTPGLAPLAPLRPTTKPAPAAH</sequence>
<feature type="region of interest" description="Disordered" evidence="1">
    <location>
        <begin position="1180"/>
        <end position="1374"/>
    </location>
</feature>
<dbReference type="OrthoDB" id="10691993at2759"/>
<feature type="compositionally biased region" description="Low complexity" evidence="1">
    <location>
        <begin position="1084"/>
        <end position="1097"/>
    </location>
</feature>
<name>A0A6P9A0H9_THRPL</name>
<accession>A0A6P9A0H9</accession>
<feature type="region of interest" description="Disordered" evidence="1">
    <location>
        <begin position="124"/>
        <end position="363"/>
    </location>
</feature>